<evidence type="ECO:0000313" key="7">
    <source>
        <dbReference type="EnsemblMetazoa" id="XP_014240447.1"/>
    </source>
</evidence>
<evidence type="ECO:0000313" key="8">
    <source>
        <dbReference type="Proteomes" id="UP000494040"/>
    </source>
</evidence>
<feature type="chain" id="PRO_5035160586" description="Selenoprotein M" evidence="5">
    <location>
        <begin position="20"/>
        <end position="114"/>
    </location>
</feature>
<evidence type="ECO:0000256" key="3">
    <source>
        <dbReference type="ARBA" id="ARBA00022933"/>
    </source>
</evidence>
<dbReference type="Gene3D" id="3.40.30.50">
    <property type="entry name" value="Sep15/SelM thioredoxin-like domain, active-site redox motif"/>
    <property type="match status" value="1"/>
</dbReference>
<dbReference type="KEGG" id="clec:106661506"/>
<evidence type="ECO:0000256" key="2">
    <source>
        <dbReference type="ARBA" id="ARBA00022729"/>
    </source>
</evidence>
<dbReference type="Proteomes" id="UP000494040">
    <property type="component" value="Unassembled WGS sequence"/>
</dbReference>
<dbReference type="InterPro" id="IPR039992">
    <property type="entry name" value="Sep15_SelM"/>
</dbReference>
<dbReference type="RefSeq" id="XP_014240447.1">
    <property type="nucleotide sequence ID" value="XM_014384961.2"/>
</dbReference>
<accession>A0A8I6RDI9</accession>
<dbReference type="EnsemblMetazoa" id="XM_014384961.2">
    <property type="protein sequence ID" value="XP_014240447.1"/>
    <property type="gene ID" value="LOC106661506"/>
</dbReference>
<reference evidence="7" key="1">
    <citation type="submission" date="2022-01" db="UniProtKB">
        <authorList>
            <consortium name="EnsemblMetazoa"/>
        </authorList>
    </citation>
    <scope>IDENTIFICATION</scope>
</reference>
<dbReference type="GO" id="GO:0005788">
    <property type="term" value="C:endoplasmic reticulum lumen"/>
    <property type="evidence" value="ECO:0007669"/>
    <property type="project" value="TreeGrafter"/>
</dbReference>
<dbReference type="OrthoDB" id="25165at2759"/>
<protein>
    <recommendedName>
        <fullName evidence="4">Selenoprotein M</fullName>
    </recommendedName>
</protein>
<organism evidence="7 8">
    <name type="scientific">Cimex lectularius</name>
    <name type="common">Bed bug</name>
    <name type="synonym">Acanthia lectularia</name>
    <dbReference type="NCBI Taxonomy" id="79782"/>
    <lineage>
        <taxon>Eukaryota</taxon>
        <taxon>Metazoa</taxon>
        <taxon>Ecdysozoa</taxon>
        <taxon>Arthropoda</taxon>
        <taxon>Hexapoda</taxon>
        <taxon>Insecta</taxon>
        <taxon>Pterygota</taxon>
        <taxon>Neoptera</taxon>
        <taxon>Paraneoptera</taxon>
        <taxon>Hemiptera</taxon>
        <taxon>Heteroptera</taxon>
        <taxon>Panheteroptera</taxon>
        <taxon>Cimicomorpha</taxon>
        <taxon>Cimicidae</taxon>
        <taxon>Cimex</taxon>
    </lineage>
</organism>
<evidence type="ECO:0000256" key="4">
    <source>
        <dbReference type="ARBA" id="ARBA00040773"/>
    </source>
</evidence>
<dbReference type="SUPFAM" id="SSF52833">
    <property type="entry name" value="Thioredoxin-like"/>
    <property type="match status" value="1"/>
</dbReference>
<dbReference type="PANTHER" id="PTHR13077">
    <property type="entry name" value="SELENOPROTEIN F"/>
    <property type="match status" value="1"/>
</dbReference>
<dbReference type="GeneID" id="106661506"/>
<dbReference type="InterPro" id="IPR038219">
    <property type="entry name" value="Sep15/SelM_sf"/>
</dbReference>
<dbReference type="Pfam" id="PF08806">
    <property type="entry name" value="Sep15_SelM"/>
    <property type="match status" value="1"/>
</dbReference>
<feature type="domain" description="Selenoprotein F/M" evidence="6">
    <location>
        <begin position="33"/>
        <end position="105"/>
    </location>
</feature>
<name>A0A8I6RDI9_CIMLE</name>
<dbReference type="InterPro" id="IPR014912">
    <property type="entry name" value="Sep15_SelM_dom"/>
</dbReference>
<sequence>MIHFIKLGTLFACVVLVLSTYDSEITEAVAKAEIQSCSGCSLRNLPDVKSFIFDDVPLYERVVFKNTPRAPPELVLFTEEYKELKRIPLRELTRTQCNELLQDWGFTKKLKNEL</sequence>
<dbReference type="OMA" id="ESCSGXQ"/>
<keyword evidence="8" id="KW-1185">Reference proteome</keyword>
<proteinExistence type="inferred from homology"/>
<keyword evidence="3" id="KW-0712">Selenocysteine</keyword>
<keyword evidence="2 5" id="KW-0732">Signal</keyword>
<evidence type="ECO:0000259" key="6">
    <source>
        <dbReference type="Pfam" id="PF08806"/>
    </source>
</evidence>
<feature type="signal peptide" evidence="5">
    <location>
        <begin position="1"/>
        <end position="19"/>
    </location>
</feature>
<evidence type="ECO:0000256" key="1">
    <source>
        <dbReference type="ARBA" id="ARBA00005742"/>
    </source>
</evidence>
<comment type="similarity">
    <text evidence="1">Belongs to the selenoprotein M/F family.</text>
</comment>
<dbReference type="AlphaFoldDB" id="A0A8I6RDI9"/>
<dbReference type="GO" id="GO:0016491">
    <property type="term" value="F:oxidoreductase activity"/>
    <property type="evidence" value="ECO:0007669"/>
    <property type="project" value="TreeGrafter"/>
</dbReference>
<dbReference type="InterPro" id="IPR036249">
    <property type="entry name" value="Thioredoxin-like_sf"/>
</dbReference>
<dbReference type="PANTHER" id="PTHR13077:SF7">
    <property type="entry name" value="SELENOPROTEIN M"/>
    <property type="match status" value="1"/>
</dbReference>
<evidence type="ECO:0000256" key="5">
    <source>
        <dbReference type="SAM" id="SignalP"/>
    </source>
</evidence>